<dbReference type="Proteomes" id="UP001279734">
    <property type="component" value="Unassembled WGS sequence"/>
</dbReference>
<evidence type="ECO:0000313" key="1">
    <source>
        <dbReference type="EMBL" id="GMH00521.1"/>
    </source>
</evidence>
<keyword evidence="2" id="KW-1185">Reference proteome</keyword>
<name>A0AAD3P644_NEPGR</name>
<reference evidence="1" key="1">
    <citation type="submission" date="2023-05" db="EMBL/GenBank/DDBJ databases">
        <title>Nepenthes gracilis genome sequencing.</title>
        <authorList>
            <person name="Fukushima K."/>
        </authorList>
    </citation>
    <scope>NUCLEOTIDE SEQUENCE</scope>
    <source>
        <strain evidence="1">SING2019-196</strain>
    </source>
</reference>
<dbReference type="AlphaFoldDB" id="A0AAD3P644"/>
<organism evidence="1 2">
    <name type="scientific">Nepenthes gracilis</name>
    <name type="common">Slender pitcher plant</name>
    <dbReference type="NCBI Taxonomy" id="150966"/>
    <lineage>
        <taxon>Eukaryota</taxon>
        <taxon>Viridiplantae</taxon>
        <taxon>Streptophyta</taxon>
        <taxon>Embryophyta</taxon>
        <taxon>Tracheophyta</taxon>
        <taxon>Spermatophyta</taxon>
        <taxon>Magnoliopsida</taxon>
        <taxon>eudicotyledons</taxon>
        <taxon>Gunneridae</taxon>
        <taxon>Pentapetalae</taxon>
        <taxon>Caryophyllales</taxon>
        <taxon>Nepenthaceae</taxon>
        <taxon>Nepenthes</taxon>
    </lineage>
</organism>
<accession>A0AAD3P644</accession>
<evidence type="ECO:0000313" key="2">
    <source>
        <dbReference type="Proteomes" id="UP001279734"/>
    </source>
</evidence>
<proteinExistence type="predicted"/>
<sequence>MSRFEQGNRDERKNGCECLQVLIFKDQDLEAAQIGFRFIFCKMFKADSILSCSIPLLPPINPEMGDPAFT</sequence>
<gene>
    <name evidence="1" type="ORF">Nepgr_002360</name>
</gene>
<protein>
    <submittedName>
        <fullName evidence="1">Uncharacterized protein</fullName>
    </submittedName>
</protein>
<dbReference type="EMBL" id="BSYO01000002">
    <property type="protein sequence ID" value="GMH00521.1"/>
    <property type="molecule type" value="Genomic_DNA"/>
</dbReference>
<comment type="caution">
    <text evidence="1">The sequence shown here is derived from an EMBL/GenBank/DDBJ whole genome shotgun (WGS) entry which is preliminary data.</text>
</comment>